<feature type="region of interest" description="Disordered" evidence="1">
    <location>
        <begin position="65"/>
        <end position="88"/>
    </location>
</feature>
<dbReference type="HOGENOM" id="CLU_2468803_0_0_1"/>
<dbReference type="Proteomes" id="UP000008177">
    <property type="component" value="Unplaced contigs"/>
</dbReference>
<evidence type="ECO:0000313" key="2">
    <source>
        <dbReference type="EMBL" id="CCD52256.1"/>
    </source>
</evidence>
<proteinExistence type="predicted"/>
<name>G2YKV8_BOTF4</name>
<evidence type="ECO:0000313" key="3">
    <source>
        <dbReference type="Proteomes" id="UP000008177"/>
    </source>
</evidence>
<sequence length="88" mass="10014">MPKLSSSPPINQPDVHYPRPLSPLSFSNRNLLPTKYTQPAQIHLGHQQKHAEDVQLQDGSFFLQPREFQSSHMSPGQKARLPTPFNRS</sequence>
<accession>G2YKV8</accession>
<dbReference type="EMBL" id="FQ790341">
    <property type="protein sequence ID" value="CCD52256.1"/>
    <property type="molecule type" value="Genomic_DNA"/>
</dbReference>
<feature type="region of interest" description="Disordered" evidence="1">
    <location>
        <begin position="1"/>
        <end position="31"/>
    </location>
</feature>
<dbReference type="AlphaFoldDB" id="G2YKV8"/>
<reference evidence="3" key="1">
    <citation type="journal article" date="2011" name="PLoS Genet.">
        <title>Genomic analysis of the necrotrophic fungal pathogens Sclerotinia sclerotiorum and Botrytis cinerea.</title>
        <authorList>
            <person name="Amselem J."/>
            <person name="Cuomo C.A."/>
            <person name="van Kan J.A."/>
            <person name="Viaud M."/>
            <person name="Benito E.P."/>
            <person name="Couloux A."/>
            <person name="Coutinho P.M."/>
            <person name="de Vries R.P."/>
            <person name="Dyer P.S."/>
            <person name="Fillinger S."/>
            <person name="Fournier E."/>
            <person name="Gout L."/>
            <person name="Hahn M."/>
            <person name="Kohn L."/>
            <person name="Lapalu N."/>
            <person name="Plummer K.M."/>
            <person name="Pradier J.M."/>
            <person name="Quevillon E."/>
            <person name="Sharon A."/>
            <person name="Simon A."/>
            <person name="ten Have A."/>
            <person name="Tudzynski B."/>
            <person name="Tudzynski P."/>
            <person name="Wincker P."/>
            <person name="Andrew M."/>
            <person name="Anthouard V."/>
            <person name="Beever R.E."/>
            <person name="Beffa R."/>
            <person name="Benoit I."/>
            <person name="Bouzid O."/>
            <person name="Brault B."/>
            <person name="Chen Z."/>
            <person name="Choquer M."/>
            <person name="Collemare J."/>
            <person name="Cotton P."/>
            <person name="Danchin E.G."/>
            <person name="Da Silva C."/>
            <person name="Gautier A."/>
            <person name="Giraud C."/>
            <person name="Giraud T."/>
            <person name="Gonzalez C."/>
            <person name="Grossetete S."/>
            <person name="Guldener U."/>
            <person name="Henrissat B."/>
            <person name="Howlett B.J."/>
            <person name="Kodira C."/>
            <person name="Kretschmer M."/>
            <person name="Lappartient A."/>
            <person name="Leroch M."/>
            <person name="Levis C."/>
            <person name="Mauceli E."/>
            <person name="Neuveglise C."/>
            <person name="Oeser B."/>
            <person name="Pearson M."/>
            <person name="Poulain J."/>
            <person name="Poussereau N."/>
            <person name="Quesneville H."/>
            <person name="Rascle C."/>
            <person name="Schumacher J."/>
            <person name="Segurens B."/>
            <person name="Sexton A."/>
            <person name="Silva E."/>
            <person name="Sirven C."/>
            <person name="Soanes D.M."/>
            <person name="Talbot N.J."/>
            <person name="Templeton M."/>
            <person name="Yandava C."/>
            <person name="Yarden O."/>
            <person name="Zeng Q."/>
            <person name="Rollins J.A."/>
            <person name="Lebrun M.H."/>
            <person name="Dickman M."/>
        </authorList>
    </citation>
    <scope>NUCLEOTIDE SEQUENCE [LARGE SCALE GENOMIC DNA]</scope>
    <source>
        <strain evidence="3">T4</strain>
    </source>
</reference>
<gene>
    <name evidence="2" type="ORF">BofuT4_uP080510.1</name>
</gene>
<evidence type="ECO:0000256" key="1">
    <source>
        <dbReference type="SAM" id="MobiDB-lite"/>
    </source>
</evidence>
<protein>
    <submittedName>
        <fullName evidence="2">Uncharacterized protein</fullName>
    </submittedName>
</protein>
<dbReference type="InParanoid" id="G2YKV8"/>
<organism evidence="2 3">
    <name type="scientific">Botryotinia fuckeliana (strain T4)</name>
    <name type="common">Noble rot fungus</name>
    <name type="synonym">Botrytis cinerea</name>
    <dbReference type="NCBI Taxonomy" id="999810"/>
    <lineage>
        <taxon>Eukaryota</taxon>
        <taxon>Fungi</taxon>
        <taxon>Dikarya</taxon>
        <taxon>Ascomycota</taxon>
        <taxon>Pezizomycotina</taxon>
        <taxon>Leotiomycetes</taxon>
        <taxon>Helotiales</taxon>
        <taxon>Sclerotiniaceae</taxon>
        <taxon>Botrytis</taxon>
    </lineage>
</organism>